<dbReference type="AlphaFoldDB" id="A0A7E4ZYE7"/>
<protein>
    <submittedName>
        <fullName evidence="2">Cupin_8 domain-containing protein</fullName>
    </submittedName>
</protein>
<evidence type="ECO:0000313" key="2">
    <source>
        <dbReference type="WBParaSite" id="Pan_g2944.t1"/>
    </source>
</evidence>
<accession>A0A7E4ZYE7</accession>
<sequence>MSTDPKFIENVNIILCQESMSSEVYRKYGVTPLGQNFVFVVSKLLWYAVRFIVECDGRVKDPWNKNLSHARLLFKEEFWKGKANEYVETQYEKLINGTYDEFPERVIPTPQDCVQNSELYLKPGDHLRRFSSAEYHCDSIYIGDGEVVLFSSDFGHMYSTDAKMSASIRYATLEEFADNQTIEIVEHCILRRQHSKIVEAAIDSVTNMWQMPISYSPKAMSERFRKATSRARAFSYICAVGVPRLAPFFEQFDYDIDDLS</sequence>
<reference evidence="2" key="2">
    <citation type="submission" date="2020-10" db="UniProtKB">
        <authorList>
            <consortium name="WormBaseParasite"/>
        </authorList>
    </citation>
    <scope>IDENTIFICATION</scope>
</reference>
<proteinExistence type="predicted"/>
<reference evidence="1" key="1">
    <citation type="journal article" date="2013" name="Genetics">
        <title>The draft genome and transcriptome of Panagrellus redivivus are shaped by the harsh demands of a free-living lifestyle.</title>
        <authorList>
            <person name="Srinivasan J."/>
            <person name="Dillman A.R."/>
            <person name="Macchietto M.G."/>
            <person name="Heikkinen L."/>
            <person name="Lakso M."/>
            <person name="Fracchia K.M."/>
            <person name="Antoshechkin I."/>
            <person name="Mortazavi A."/>
            <person name="Wong G."/>
            <person name="Sternberg P.W."/>
        </authorList>
    </citation>
    <scope>NUCLEOTIDE SEQUENCE [LARGE SCALE GENOMIC DNA]</scope>
    <source>
        <strain evidence="1">MT8872</strain>
    </source>
</reference>
<dbReference type="WBParaSite" id="Pan_g2944.t1">
    <property type="protein sequence ID" value="Pan_g2944.t1"/>
    <property type="gene ID" value="Pan_g2944"/>
</dbReference>
<evidence type="ECO:0000313" key="1">
    <source>
        <dbReference type="Proteomes" id="UP000492821"/>
    </source>
</evidence>
<name>A0A7E4ZYE7_PANRE</name>
<keyword evidence="1" id="KW-1185">Reference proteome</keyword>
<organism evidence="1 2">
    <name type="scientific">Panagrellus redivivus</name>
    <name type="common">Microworm</name>
    <dbReference type="NCBI Taxonomy" id="6233"/>
    <lineage>
        <taxon>Eukaryota</taxon>
        <taxon>Metazoa</taxon>
        <taxon>Ecdysozoa</taxon>
        <taxon>Nematoda</taxon>
        <taxon>Chromadorea</taxon>
        <taxon>Rhabditida</taxon>
        <taxon>Tylenchina</taxon>
        <taxon>Panagrolaimomorpha</taxon>
        <taxon>Panagrolaimoidea</taxon>
        <taxon>Panagrolaimidae</taxon>
        <taxon>Panagrellus</taxon>
    </lineage>
</organism>
<dbReference type="Proteomes" id="UP000492821">
    <property type="component" value="Unassembled WGS sequence"/>
</dbReference>